<proteinExistence type="evidence at transcript level"/>
<sequence length="48" mass="5652">MRFILEVLIINLIKSFLNRCNTLGIKVKILEMVLSFRTIKWQASKSLE</sequence>
<reference evidence="1" key="1">
    <citation type="submission" date="2005-03" db="EMBL/GenBank/DDBJ databases">
        <authorList>
            <person name="Han Z."/>
        </authorList>
    </citation>
    <scope>NUCLEOTIDE SEQUENCE</scope>
</reference>
<reference evidence="1" key="2">
    <citation type="journal article" date="2006" name="PLoS Pathog.">
        <title>New perspectives on host-parasite interplay by comparative transcriptomic and proteomic analyses of Schistosoma japonicum.</title>
        <authorList>
            <person name="Liu F."/>
            <person name="Lu J."/>
            <person name="Hu W."/>
            <person name="Wang S.Y."/>
            <person name="Cui S.J."/>
            <person name="Chi M."/>
            <person name="Yan Q."/>
            <person name="Wang X.R."/>
            <person name="Song H.D."/>
            <person name="Xu X.N."/>
            <person name="Wang J.J."/>
            <person name="Zhang X.L."/>
            <person name="Zhang X."/>
            <person name="Wang Z.Q."/>
            <person name="Xue C.L."/>
            <person name="Brindley P.J."/>
            <person name="McManus D.P."/>
            <person name="Yang P.Y."/>
            <person name="Feng Z."/>
            <person name="Chen Z."/>
            <person name="Han Z.G."/>
        </authorList>
    </citation>
    <scope>NUCLEOTIDE SEQUENCE</scope>
</reference>
<accession>Q5C4Y9</accession>
<organism evidence="1">
    <name type="scientific">Schistosoma japonicum</name>
    <name type="common">Blood fluke</name>
    <dbReference type="NCBI Taxonomy" id="6182"/>
    <lineage>
        <taxon>Eukaryota</taxon>
        <taxon>Metazoa</taxon>
        <taxon>Spiralia</taxon>
        <taxon>Lophotrochozoa</taxon>
        <taxon>Platyhelminthes</taxon>
        <taxon>Trematoda</taxon>
        <taxon>Digenea</taxon>
        <taxon>Strigeidida</taxon>
        <taxon>Schistosomatoidea</taxon>
        <taxon>Schistosomatidae</taxon>
        <taxon>Schistosoma</taxon>
    </lineage>
</organism>
<protein>
    <submittedName>
        <fullName evidence="1">Uncharacterized protein</fullName>
    </submittedName>
</protein>
<dbReference type="AlphaFoldDB" id="Q5C4Y9"/>
<dbReference type="EMBL" id="AY809396">
    <property type="protein sequence ID" value="AAX25285.1"/>
    <property type="molecule type" value="mRNA"/>
</dbReference>
<name>Q5C4Y9_SCHJA</name>
<evidence type="ECO:0000313" key="1">
    <source>
        <dbReference type="EMBL" id="AAX25285.1"/>
    </source>
</evidence>